<organism evidence="2 3">
    <name type="scientific">Aplosporella prunicola CBS 121167</name>
    <dbReference type="NCBI Taxonomy" id="1176127"/>
    <lineage>
        <taxon>Eukaryota</taxon>
        <taxon>Fungi</taxon>
        <taxon>Dikarya</taxon>
        <taxon>Ascomycota</taxon>
        <taxon>Pezizomycotina</taxon>
        <taxon>Dothideomycetes</taxon>
        <taxon>Dothideomycetes incertae sedis</taxon>
        <taxon>Botryosphaeriales</taxon>
        <taxon>Aplosporellaceae</taxon>
        <taxon>Aplosporella</taxon>
    </lineage>
</organism>
<dbReference type="PANTHER" id="PTHR22677:SF4">
    <property type="entry name" value="USHER SYNDROME TYPE-1G PROTEIN-LIKE PROTEIN"/>
    <property type="match status" value="1"/>
</dbReference>
<name>A0A6A6BEE2_9PEZI</name>
<reference evidence="2" key="1">
    <citation type="journal article" date="2020" name="Stud. Mycol.">
        <title>101 Dothideomycetes genomes: a test case for predicting lifestyles and emergence of pathogens.</title>
        <authorList>
            <person name="Haridas S."/>
            <person name="Albert R."/>
            <person name="Binder M."/>
            <person name="Bloem J."/>
            <person name="Labutti K."/>
            <person name="Salamov A."/>
            <person name="Andreopoulos B."/>
            <person name="Baker S."/>
            <person name="Barry K."/>
            <person name="Bills G."/>
            <person name="Bluhm B."/>
            <person name="Cannon C."/>
            <person name="Castanera R."/>
            <person name="Culley D."/>
            <person name="Daum C."/>
            <person name="Ezra D."/>
            <person name="Gonzalez J."/>
            <person name="Henrissat B."/>
            <person name="Kuo A."/>
            <person name="Liang C."/>
            <person name="Lipzen A."/>
            <person name="Lutzoni F."/>
            <person name="Magnuson J."/>
            <person name="Mondo S."/>
            <person name="Nolan M."/>
            <person name="Ohm R."/>
            <person name="Pangilinan J."/>
            <person name="Park H.-J."/>
            <person name="Ramirez L."/>
            <person name="Alfaro M."/>
            <person name="Sun H."/>
            <person name="Tritt A."/>
            <person name="Yoshinaga Y."/>
            <person name="Zwiers L.-H."/>
            <person name="Turgeon B."/>
            <person name="Goodwin S."/>
            <person name="Spatafora J."/>
            <person name="Crous P."/>
            <person name="Grigoriev I."/>
        </authorList>
    </citation>
    <scope>NUCLEOTIDE SEQUENCE</scope>
    <source>
        <strain evidence="2">CBS 121167</strain>
    </source>
</reference>
<dbReference type="Pfam" id="PF12796">
    <property type="entry name" value="Ank_2"/>
    <property type="match status" value="1"/>
</dbReference>
<dbReference type="AlphaFoldDB" id="A0A6A6BEE2"/>
<keyword evidence="1" id="KW-0040">ANK repeat</keyword>
<accession>A0A6A6BEE2</accession>
<dbReference type="EMBL" id="ML995487">
    <property type="protein sequence ID" value="KAF2141297.1"/>
    <property type="molecule type" value="Genomic_DNA"/>
</dbReference>
<dbReference type="SUPFAM" id="SSF48403">
    <property type="entry name" value="Ankyrin repeat"/>
    <property type="match status" value="1"/>
</dbReference>
<dbReference type="SMART" id="SM00248">
    <property type="entry name" value="ANK"/>
    <property type="match status" value="1"/>
</dbReference>
<gene>
    <name evidence="2" type="ORF">K452DRAFT_229032</name>
</gene>
<feature type="repeat" description="ANK" evidence="1">
    <location>
        <begin position="26"/>
        <end position="58"/>
    </location>
</feature>
<dbReference type="Proteomes" id="UP000799438">
    <property type="component" value="Unassembled WGS sequence"/>
</dbReference>
<dbReference type="RefSeq" id="XP_033397010.1">
    <property type="nucleotide sequence ID" value="XM_033537011.1"/>
</dbReference>
<feature type="non-terminal residue" evidence="2">
    <location>
        <position position="69"/>
    </location>
</feature>
<feature type="repeat" description="ANK" evidence="1">
    <location>
        <begin position="1"/>
        <end position="25"/>
    </location>
</feature>
<dbReference type="PANTHER" id="PTHR22677">
    <property type="entry name" value="ANKYRIN REPEAT DOMAIN-CONTAINING PROTEIN 60"/>
    <property type="match status" value="1"/>
</dbReference>
<keyword evidence="3" id="KW-1185">Reference proteome</keyword>
<evidence type="ECO:0000313" key="2">
    <source>
        <dbReference type="EMBL" id="KAF2141297.1"/>
    </source>
</evidence>
<evidence type="ECO:0000256" key="1">
    <source>
        <dbReference type="PROSITE-ProRule" id="PRU00023"/>
    </source>
</evidence>
<dbReference type="InterPro" id="IPR002110">
    <property type="entry name" value="Ankyrin_rpt"/>
</dbReference>
<proteinExistence type="predicted"/>
<protein>
    <submittedName>
        <fullName evidence="2">Uncharacterized protein</fullName>
    </submittedName>
</protein>
<evidence type="ECO:0000313" key="3">
    <source>
        <dbReference type="Proteomes" id="UP000799438"/>
    </source>
</evidence>
<sequence>MAESGRVDAVRTLLNRGASLQSKDEFGETPLHYAAENGEYKIVELLVRAGADITTKDDEGRIPVDNALQ</sequence>
<dbReference type="PROSITE" id="PS50297">
    <property type="entry name" value="ANK_REP_REGION"/>
    <property type="match status" value="1"/>
</dbReference>
<dbReference type="PROSITE" id="PS50088">
    <property type="entry name" value="ANK_REPEAT"/>
    <property type="match status" value="2"/>
</dbReference>
<dbReference type="GeneID" id="54294507"/>
<dbReference type="InterPro" id="IPR039323">
    <property type="entry name" value="ANKRD_45/46/60"/>
</dbReference>
<dbReference type="Gene3D" id="1.25.40.20">
    <property type="entry name" value="Ankyrin repeat-containing domain"/>
    <property type="match status" value="2"/>
</dbReference>
<dbReference type="InterPro" id="IPR036770">
    <property type="entry name" value="Ankyrin_rpt-contain_sf"/>
</dbReference>
<dbReference type="OrthoDB" id="539213at2759"/>